<proteinExistence type="predicted"/>
<protein>
    <recommendedName>
        <fullName evidence="2">Reverse transcriptase</fullName>
    </recommendedName>
</protein>
<evidence type="ECO:0000313" key="1">
    <source>
        <dbReference type="EMBL" id="KAL0318500.1"/>
    </source>
</evidence>
<dbReference type="PANTHER" id="PTHR33116:SF86">
    <property type="entry name" value="REVERSE TRANSCRIPTASE DOMAIN-CONTAINING PROTEIN"/>
    <property type="match status" value="1"/>
</dbReference>
<organism evidence="1">
    <name type="scientific">Sesamum angustifolium</name>
    <dbReference type="NCBI Taxonomy" id="2727405"/>
    <lineage>
        <taxon>Eukaryota</taxon>
        <taxon>Viridiplantae</taxon>
        <taxon>Streptophyta</taxon>
        <taxon>Embryophyta</taxon>
        <taxon>Tracheophyta</taxon>
        <taxon>Spermatophyta</taxon>
        <taxon>Magnoliopsida</taxon>
        <taxon>eudicotyledons</taxon>
        <taxon>Gunneridae</taxon>
        <taxon>Pentapetalae</taxon>
        <taxon>asterids</taxon>
        <taxon>lamiids</taxon>
        <taxon>Lamiales</taxon>
        <taxon>Pedaliaceae</taxon>
        <taxon>Sesamum</taxon>
    </lineage>
</organism>
<dbReference type="PANTHER" id="PTHR33116">
    <property type="entry name" value="REVERSE TRANSCRIPTASE ZINC-BINDING DOMAIN-CONTAINING PROTEIN-RELATED-RELATED"/>
    <property type="match status" value="1"/>
</dbReference>
<accession>A0AAW2LH56</accession>
<reference evidence="1" key="2">
    <citation type="journal article" date="2024" name="Plant">
        <title>Genomic evolution and insights into agronomic trait innovations of Sesamum species.</title>
        <authorList>
            <person name="Miao H."/>
            <person name="Wang L."/>
            <person name="Qu L."/>
            <person name="Liu H."/>
            <person name="Sun Y."/>
            <person name="Le M."/>
            <person name="Wang Q."/>
            <person name="Wei S."/>
            <person name="Zheng Y."/>
            <person name="Lin W."/>
            <person name="Duan Y."/>
            <person name="Cao H."/>
            <person name="Xiong S."/>
            <person name="Wang X."/>
            <person name="Wei L."/>
            <person name="Li C."/>
            <person name="Ma Q."/>
            <person name="Ju M."/>
            <person name="Zhao R."/>
            <person name="Li G."/>
            <person name="Mu C."/>
            <person name="Tian Q."/>
            <person name="Mei H."/>
            <person name="Zhang T."/>
            <person name="Gao T."/>
            <person name="Zhang H."/>
        </authorList>
    </citation>
    <scope>NUCLEOTIDE SEQUENCE</scope>
    <source>
        <strain evidence="1">G01</strain>
    </source>
</reference>
<comment type="caution">
    <text evidence="1">The sequence shown here is derived from an EMBL/GenBank/DDBJ whole genome shotgun (WGS) entry which is preliminary data.</text>
</comment>
<sequence>MDITPPTMIFCQASSEALTVIKRIFKMYEIASGLKINWSKSALVFSKNIPPEARVVLARILEVEVRDKHDEYLGLPSIVGKSKREVFEGLNERCWNKFNGWANRKLSQAEHAVLIKIVLQAMPSYVMNCFEIPEGILRELEGMMANFF</sequence>
<gene>
    <name evidence="1" type="ORF">Sangu_2006200</name>
</gene>
<dbReference type="EMBL" id="JACGWK010000013">
    <property type="protein sequence ID" value="KAL0318500.1"/>
    <property type="molecule type" value="Genomic_DNA"/>
</dbReference>
<dbReference type="AlphaFoldDB" id="A0AAW2LH56"/>
<reference evidence="1" key="1">
    <citation type="submission" date="2020-06" db="EMBL/GenBank/DDBJ databases">
        <authorList>
            <person name="Li T."/>
            <person name="Hu X."/>
            <person name="Zhang T."/>
            <person name="Song X."/>
            <person name="Zhang H."/>
            <person name="Dai N."/>
            <person name="Sheng W."/>
            <person name="Hou X."/>
            <person name="Wei L."/>
        </authorList>
    </citation>
    <scope>NUCLEOTIDE SEQUENCE</scope>
    <source>
        <strain evidence="1">G01</strain>
        <tissue evidence="1">Leaf</tissue>
    </source>
</reference>
<name>A0AAW2LH56_9LAMI</name>
<evidence type="ECO:0008006" key="2">
    <source>
        <dbReference type="Google" id="ProtNLM"/>
    </source>
</evidence>